<keyword evidence="3" id="KW-1185">Reference proteome</keyword>
<protein>
    <submittedName>
        <fullName evidence="2">Uncharacterized protein</fullName>
    </submittedName>
</protein>
<gene>
    <name evidence="2" type="primary">Cnig_chr_I.g565</name>
    <name evidence="2" type="ORF">B9Z55_000565</name>
</gene>
<dbReference type="EMBL" id="PDUG01000001">
    <property type="protein sequence ID" value="PIC55189.1"/>
    <property type="molecule type" value="Genomic_DNA"/>
</dbReference>
<evidence type="ECO:0000313" key="3">
    <source>
        <dbReference type="Proteomes" id="UP000230233"/>
    </source>
</evidence>
<sequence length="94" mass="11241">MYGCEIGKKLQIHRKDPKLVRKKYEKRKNHKGVRTITMRTMAGTTSPTPRRQRGRFLERRARTTKIQIWRQGKHENLDIAARFGEMFLGIDKCW</sequence>
<name>A0A2G5VTP8_9PELO</name>
<evidence type="ECO:0000313" key="2">
    <source>
        <dbReference type="EMBL" id="PIC55189.1"/>
    </source>
</evidence>
<dbReference type="AlphaFoldDB" id="A0A2G5VTP8"/>
<dbReference type="OrthoDB" id="9988752at2759"/>
<reference evidence="3" key="1">
    <citation type="submission" date="2017-10" db="EMBL/GenBank/DDBJ databases">
        <title>Rapid genome shrinkage in a self-fertile nematode reveals novel sperm competition proteins.</title>
        <authorList>
            <person name="Yin D."/>
            <person name="Schwarz E.M."/>
            <person name="Thomas C.G."/>
            <person name="Felde R.L."/>
            <person name="Korf I.F."/>
            <person name="Cutter A.D."/>
            <person name="Schartner C.M."/>
            <person name="Ralston E.J."/>
            <person name="Meyer B.J."/>
            <person name="Haag E.S."/>
        </authorList>
    </citation>
    <scope>NUCLEOTIDE SEQUENCE [LARGE SCALE GENOMIC DNA]</scope>
    <source>
        <strain evidence="3">JU1422</strain>
    </source>
</reference>
<dbReference type="Proteomes" id="UP000230233">
    <property type="component" value="Chromosome I"/>
</dbReference>
<accession>A0A2G5VTP8</accession>
<comment type="caution">
    <text evidence="2">The sequence shown here is derived from an EMBL/GenBank/DDBJ whole genome shotgun (WGS) entry which is preliminary data.</text>
</comment>
<organism evidence="2 3">
    <name type="scientific">Caenorhabditis nigoni</name>
    <dbReference type="NCBI Taxonomy" id="1611254"/>
    <lineage>
        <taxon>Eukaryota</taxon>
        <taxon>Metazoa</taxon>
        <taxon>Ecdysozoa</taxon>
        <taxon>Nematoda</taxon>
        <taxon>Chromadorea</taxon>
        <taxon>Rhabditida</taxon>
        <taxon>Rhabditina</taxon>
        <taxon>Rhabditomorpha</taxon>
        <taxon>Rhabditoidea</taxon>
        <taxon>Rhabditidae</taxon>
        <taxon>Peloderinae</taxon>
        <taxon>Caenorhabditis</taxon>
    </lineage>
</organism>
<feature type="compositionally biased region" description="Basic residues" evidence="1">
    <location>
        <begin position="24"/>
        <end position="33"/>
    </location>
</feature>
<evidence type="ECO:0000256" key="1">
    <source>
        <dbReference type="SAM" id="MobiDB-lite"/>
    </source>
</evidence>
<proteinExistence type="predicted"/>
<feature type="region of interest" description="Disordered" evidence="1">
    <location>
        <begin position="24"/>
        <end position="52"/>
    </location>
</feature>